<evidence type="ECO:0000256" key="2">
    <source>
        <dbReference type="ARBA" id="ARBA00022801"/>
    </source>
</evidence>
<evidence type="ECO:0000256" key="6">
    <source>
        <dbReference type="ARBA" id="ARBA00036824"/>
    </source>
</evidence>
<dbReference type="InterPro" id="IPR017853">
    <property type="entry name" value="GH"/>
</dbReference>
<feature type="compositionally biased region" description="Low complexity" evidence="8">
    <location>
        <begin position="123"/>
        <end position="162"/>
    </location>
</feature>
<feature type="compositionally biased region" description="Polar residues" evidence="8">
    <location>
        <begin position="37"/>
        <end position="54"/>
    </location>
</feature>
<evidence type="ECO:0000256" key="5">
    <source>
        <dbReference type="ARBA" id="ARBA00023316"/>
    </source>
</evidence>
<dbReference type="EMBL" id="WIUZ02000009">
    <property type="protein sequence ID" value="KAF9783830.1"/>
    <property type="molecule type" value="Genomic_DNA"/>
</dbReference>
<evidence type="ECO:0000256" key="7">
    <source>
        <dbReference type="ARBA" id="ARBA00038929"/>
    </source>
</evidence>
<keyword evidence="9" id="KW-0812">Transmembrane</keyword>
<comment type="catalytic activity">
    <reaction evidence="6">
        <text>Successive hydrolysis of beta-D-glucose units from the non-reducing ends of (1-&gt;3)-beta-D-glucans, releasing alpha-glucose.</text>
        <dbReference type="EC" id="3.2.1.58"/>
    </reaction>
</comment>
<feature type="region of interest" description="Disordered" evidence="8">
    <location>
        <begin position="121"/>
        <end position="162"/>
    </location>
</feature>
<keyword evidence="9" id="KW-0472">Membrane</keyword>
<protein>
    <recommendedName>
        <fullName evidence="7">glucan 1,3-beta-glucosidase</fullName>
        <ecNumber evidence="7">3.2.1.58</ecNumber>
    </recommendedName>
</protein>
<dbReference type="Gene3D" id="3.20.20.80">
    <property type="entry name" value="Glycosidases"/>
    <property type="match status" value="1"/>
</dbReference>
<dbReference type="AlphaFoldDB" id="A0A9P6HDI2"/>
<dbReference type="PANTHER" id="PTHR31297:SF34">
    <property type="entry name" value="GLUCAN 1,3-BETA-GLUCOSIDASE 2"/>
    <property type="match status" value="1"/>
</dbReference>
<evidence type="ECO:0000256" key="1">
    <source>
        <dbReference type="ARBA" id="ARBA00005641"/>
    </source>
</evidence>
<keyword evidence="9" id="KW-1133">Transmembrane helix</keyword>
<dbReference type="Proteomes" id="UP000736335">
    <property type="component" value="Unassembled WGS sequence"/>
</dbReference>
<evidence type="ECO:0000256" key="8">
    <source>
        <dbReference type="SAM" id="MobiDB-lite"/>
    </source>
</evidence>
<dbReference type="SUPFAM" id="SSF51445">
    <property type="entry name" value="(Trans)glycosidases"/>
    <property type="match status" value="1"/>
</dbReference>
<keyword evidence="5" id="KW-0961">Cell wall biogenesis/degradation</keyword>
<feature type="region of interest" description="Disordered" evidence="8">
    <location>
        <begin position="1"/>
        <end position="58"/>
    </location>
</feature>
<feature type="transmembrane region" description="Helical" evidence="9">
    <location>
        <begin position="92"/>
        <end position="115"/>
    </location>
</feature>
<dbReference type="InterPro" id="IPR050386">
    <property type="entry name" value="Glycosyl_hydrolase_5"/>
</dbReference>
<reference evidence="10" key="2">
    <citation type="submission" date="2020-11" db="EMBL/GenBank/DDBJ databases">
        <authorList>
            <consortium name="DOE Joint Genome Institute"/>
            <person name="Kuo A."/>
            <person name="Miyauchi S."/>
            <person name="Kiss E."/>
            <person name="Drula E."/>
            <person name="Kohler A."/>
            <person name="Sanchez-Garcia M."/>
            <person name="Andreopoulos B."/>
            <person name="Barry K.W."/>
            <person name="Bonito G."/>
            <person name="Buee M."/>
            <person name="Carver A."/>
            <person name="Chen C."/>
            <person name="Cichocki N."/>
            <person name="Clum A."/>
            <person name="Culley D."/>
            <person name="Crous P.W."/>
            <person name="Fauchery L."/>
            <person name="Girlanda M."/>
            <person name="Hayes R."/>
            <person name="Keri Z."/>
            <person name="Labutti K."/>
            <person name="Lipzen A."/>
            <person name="Lombard V."/>
            <person name="Magnuson J."/>
            <person name="Maillard F."/>
            <person name="Morin E."/>
            <person name="Murat C."/>
            <person name="Nolan M."/>
            <person name="Ohm R."/>
            <person name="Pangilinan J."/>
            <person name="Pereira M."/>
            <person name="Perotto S."/>
            <person name="Peter M."/>
            <person name="Riley R."/>
            <person name="Sitrit Y."/>
            <person name="Stielow B."/>
            <person name="Szollosi G."/>
            <person name="Zifcakova L."/>
            <person name="Stursova M."/>
            <person name="Spatafora J.W."/>
            <person name="Tedersoo L."/>
            <person name="Vaario L.-M."/>
            <person name="Yamada A."/>
            <person name="Yan M."/>
            <person name="Wang P."/>
            <person name="Xu J."/>
            <person name="Bruns T."/>
            <person name="Baldrian P."/>
            <person name="Vilgalys R."/>
            <person name="Henrissat B."/>
            <person name="Grigoriev I.V."/>
            <person name="Hibbett D."/>
            <person name="Nagy L.G."/>
            <person name="Martin F.M."/>
        </authorList>
    </citation>
    <scope>NUCLEOTIDE SEQUENCE</scope>
    <source>
        <strain evidence="10">UH-Tt-Lm1</strain>
    </source>
</reference>
<dbReference type="OrthoDB" id="62120at2759"/>
<name>A0A9P6HDI2_9AGAM</name>
<dbReference type="GO" id="GO:0009986">
    <property type="term" value="C:cell surface"/>
    <property type="evidence" value="ECO:0007669"/>
    <property type="project" value="TreeGrafter"/>
</dbReference>
<comment type="caution">
    <text evidence="10">The sequence shown here is derived from an EMBL/GenBank/DDBJ whole genome shotgun (WGS) entry which is preliminary data.</text>
</comment>
<dbReference type="GO" id="GO:0005576">
    <property type="term" value="C:extracellular region"/>
    <property type="evidence" value="ECO:0007669"/>
    <property type="project" value="TreeGrafter"/>
</dbReference>
<keyword evidence="11" id="KW-1185">Reference proteome</keyword>
<dbReference type="GO" id="GO:0071555">
    <property type="term" value="P:cell wall organization"/>
    <property type="evidence" value="ECO:0007669"/>
    <property type="project" value="UniProtKB-KW"/>
</dbReference>
<gene>
    <name evidence="10" type="ORF">BJ322DRAFT_1067213</name>
</gene>
<dbReference type="GO" id="GO:0009251">
    <property type="term" value="P:glucan catabolic process"/>
    <property type="evidence" value="ECO:0007669"/>
    <property type="project" value="TreeGrafter"/>
</dbReference>
<evidence type="ECO:0000256" key="4">
    <source>
        <dbReference type="ARBA" id="ARBA00023295"/>
    </source>
</evidence>
<evidence type="ECO:0000256" key="9">
    <source>
        <dbReference type="SAM" id="Phobius"/>
    </source>
</evidence>
<dbReference type="EC" id="3.2.1.58" evidence="7"/>
<accession>A0A9P6HDI2</accession>
<sequence>MSSPDSQYSLPSTPPLPENGALNGIQGGDDALPQPPSLANLTPLGTSPRDSFTPSADAPLVAETEKGYDMGLEENAPGQPEPRKSLFRRPGVVFLFAVAAVVAVVVLAVILPVYFTVIKHKNNNTSTGNPNGSNNPSPTSSPNSPNTLTTGGDGSTVTTDNGTQFTYHNPFGGFWVWDPKDPFNDNAQPNSWTPPLNTTWKWGVDQLYGVNIGGWFVLEPFITPALFQKYPDAIDEWTLSTLMAADTASGGINQLEQHYDTFVTEVDFAEIAGAGLNWVRLPIPYWAIDVWDGEPFLPRTSWTYILRAFQWARKYGLRVLIDLHTAPGSQNGYNHSGKRGVYNFLYGPMGYANSQRMVNYIRIFTEFFTQPEYANVIPMFGIINEALISNIGQQTLTSFYLESYEVIRSITGTGEGKGAFITLSDGIAGLSIWAGTLPNLDRVAIDTHPYFAFTGQPNTEPINIAAPDGQMGGTWPALACTSWMGQTTTSQTSFGVTISGEYSNAINDCGFYLHGPEPYTPANPDCAFWNDWEDWDQNTKAGILNFGLASMDATENPFFWTWKVGPMANGSIGAPLWSYQLGLQNGWVTPDPRKSQGKCAALGVTGKFDGTYLPWQTGGSGAGNIPASVSASYPWPPATISGGGVPSVLPQYTLTGSISTLPPPTFTATKVSIDGWYDSGDTLPAPTPMPGCPYPNAWGGATTIAVPIAGCTPAA</sequence>
<evidence type="ECO:0000256" key="3">
    <source>
        <dbReference type="ARBA" id="ARBA00023180"/>
    </source>
</evidence>
<feature type="compositionally biased region" description="Polar residues" evidence="8">
    <location>
        <begin position="1"/>
        <end position="11"/>
    </location>
</feature>
<organism evidence="10 11">
    <name type="scientific">Thelephora terrestris</name>
    <dbReference type="NCBI Taxonomy" id="56493"/>
    <lineage>
        <taxon>Eukaryota</taxon>
        <taxon>Fungi</taxon>
        <taxon>Dikarya</taxon>
        <taxon>Basidiomycota</taxon>
        <taxon>Agaricomycotina</taxon>
        <taxon>Agaricomycetes</taxon>
        <taxon>Thelephorales</taxon>
        <taxon>Thelephoraceae</taxon>
        <taxon>Thelephora</taxon>
    </lineage>
</organism>
<evidence type="ECO:0000313" key="10">
    <source>
        <dbReference type="EMBL" id="KAF9783830.1"/>
    </source>
</evidence>
<evidence type="ECO:0000313" key="11">
    <source>
        <dbReference type="Proteomes" id="UP000736335"/>
    </source>
</evidence>
<keyword evidence="3" id="KW-0325">Glycoprotein</keyword>
<dbReference type="GO" id="GO:0004338">
    <property type="term" value="F:glucan exo-1,3-beta-glucosidase activity"/>
    <property type="evidence" value="ECO:0007669"/>
    <property type="project" value="UniProtKB-EC"/>
</dbReference>
<dbReference type="PANTHER" id="PTHR31297">
    <property type="entry name" value="GLUCAN ENDO-1,6-BETA-GLUCOSIDASE B"/>
    <property type="match status" value="1"/>
</dbReference>
<comment type="similarity">
    <text evidence="1">Belongs to the glycosyl hydrolase 5 (cellulase A) family.</text>
</comment>
<keyword evidence="4" id="KW-0326">Glycosidase</keyword>
<proteinExistence type="inferred from homology"/>
<reference evidence="10" key="1">
    <citation type="journal article" date="2020" name="Nat. Commun.">
        <title>Large-scale genome sequencing of mycorrhizal fungi provides insights into the early evolution of symbiotic traits.</title>
        <authorList>
            <person name="Miyauchi S."/>
            <person name="Kiss E."/>
            <person name="Kuo A."/>
            <person name="Drula E."/>
            <person name="Kohler A."/>
            <person name="Sanchez-Garcia M."/>
            <person name="Morin E."/>
            <person name="Andreopoulos B."/>
            <person name="Barry K.W."/>
            <person name="Bonito G."/>
            <person name="Buee M."/>
            <person name="Carver A."/>
            <person name="Chen C."/>
            <person name="Cichocki N."/>
            <person name="Clum A."/>
            <person name="Culley D."/>
            <person name="Crous P.W."/>
            <person name="Fauchery L."/>
            <person name="Girlanda M."/>
            <person name="Hayes R.D."/>
            <person name="Keri Z."/>
            <person name="LaButti K."/>
            <person name="Lipzen A."/>
            <person name="Lombard V."/>
            <person name="Magnuson J."/>
            <person name="Maillard F."/>
            <person name="Murat C."/>
            <person name="Nolan M."/>
            <person name="Ohm R.A."/>
            <person name="Pangilinan J."/>
            <person name="Pereira M.F."/>
            <person name="Perotto S."/>
            <person name="Peter M."/>
            <person name="Pfister S."/>
            <person name="Riley R."/>
            <person name="Sitrit Y."/>
            <person name="Stielow J.B."/>
            <person name="Szollosi G."/>
            <person name="Zifcakova L."/>
            <person name="Stursova M."/>
            <person name="Spatafora J.W."/>
            <person name="Tedersoo L."/>
            <person name="Vaario L.M."/>
            <person name="Yamada A."/>
            <person name="Yan M."/>
            <person name="Wang P."/>
            <person name="Xu J."/>
            <person name="Bruns T."/>
            <person name="Baldrian P."/>
            <person name="Vilgalys R."/>
            <person name="Dunand C."/>
            <person name="Henrissat B."/>
            <person name="Grigoriev I.V."/>
            <person name="Hibbett D."/>
            <person name="Nagy L.G."/>
            <person name="Martin F.M."/>
        </authorList>
    </citation>
    <scope>NUCLEOTIDE SEQUENCE</scope>
    <source>
        <strain evidence="10">UH-Tt-Lm1</strain>
    </source>
</reference>
<keyword evidence="2 10" id="KW-0378">Hydrolase</keyword>